<dbReference type="Pfam" id="PF13456">
    <property type="entry name" value="RVT_3"/>
    <property type="match status" value="1"/>
</dbReference>
<dbReference type="GO" id="GO:0003676">
    <property type="term" value="F:nucleic acid binding"/>
    <property type="evidence" value="ECO:0007669"/>
    <property type="project" value="InterPro"/>
</dbReference>
<dbReference type="Proteomes" id="UP000238479">
    <property type="component" value="Chromosome 7"/>
</dbReference>
<dbReference type="InterPro" id="IPR053151">
    <property type="entry name" value="RNase_H-like"/>
</dbReference>
<dbReference type="EMBL" id="PDCK01000045">
    <property type="protein sequence ID" value="PRQ17987.1"/>
    <property type="molecule type" value="Genomic_DNA"/>
</dbReference>
<dbReference type="InterPro" id="IPR036397">
    <property type="entry name" value="RNaseH_sf"/>
</dbReference>
<feature type="domain" description="RNase H type-1" evidence="1">
    <location>
        <begin position="95"/>
        <end position="215"/>
    </location>
</feature>
<dbReference type="Gramene" id="PRQ17987">
    <property type="protein sequence ID" value="PRQ17987"/>
    <property type="gene ID" value="RchiOBHm_Chr7g0200931"/>
</dbReference>
<dbReference type="STRING" id="74649.A0A2P6P7T7"/>
<dbReference type="InterPro" id="IPR002156">
    <property type="entry name" value="RNaseH_domain"/>
</dbReference>
<dbReference type="SUPFAM" id="SSF53098">
    <property type="entry name" value="Ribonuclease H-like"/>
    <property type="match status" value="1"/>
</dbReference>
<dbReference type="InterPro" id="IPR012337">
    <property type="entry name" value="RNaseH-like_sf"/>
</dbReference>
<dbReference type="AlphaFoldDB" id="A0A2P6P7T7"/>
<dbReference type="GO" id="GO:0004523">
    <property type="term" value="F:RNA-DNA hybrid ribonuclease activity"/>
    <property type="evidence" value="ECO:0007669"/>
    <property type="project" value="InterPro"/>
</dbReference>
<dbReference type="OMA" id="CHITHVE"/>
<dbReference type="CDD" id="cd06222">
    <property type="entry name" value="RNase_H_like"/>
    <property type="match status" value="1"/>
</dbReference>
<gene>
    <name evidence="2" type="ORF">RchiOBHm_Chr7g0200931</name>
</gene>
<organism evidence="2 3">
    <name type="scientific">Rosa chinensis</name>
    <name type="common">China rose</name>
    <dbReference type="NCBI Taxonomy" id="74649"/>
    <lineage>
        <taxon>Eukaryota</taxon>
        <taxon>Viridiplantae</taxon>
        <taxon>Streptophyta</taxon>
        <taxon>Embryophyta</taxon>
        <taxon>Tracheophyta</taxon>
        <taxon>Spermatophyta</taxon>
        <taxon>Magnoliopsida</taxon>
        <taxon>eudicotyledons</taxon>
        <taxon>Gunneridae</taxon>
        <taxon>Pentapetalae</taxon>
        <taxon>rosids</taxon>
        <taxon>fabids</taxon>
        <taxon>Rosales</taxon>
        <taxon>Rosaceae</taxon>
        <taxon>Rosoideae</taxon>
        <taxon>Rosoideae incertae sedis</taxon>
        <taxon>Rosa</taxon>
    </lineage>
</organism>
<evidence type="ECO:0000313" key="2">
    <source>
        <dbReference type="EMBL" id="PRQ17987.1"/>
    </source>
</evidence>
<protein>
    <submittedName>
        <fullName evidence="2">Putative ribonuclease H-like domain-containing protein</fullName>
    </submittedName>
</protein>
<dbReference type="PANTHER" id="PTHR47723:SF19">
    <property type="entry name" value="POLYNUCLEOTIDYL TRANSFERASE, RIBONUCLEASE H-LIKE SUPERFAMILY PROTEIN"/>
    <property type="match status" value="1"/>
</dbReference>
<dbReference type="Gene3D" id="3.30.420.10">
    <property type="entry name" value="Ribonuclease H-like superfamily/Ribonuclease H"/>
    <property type="match status" value="1"/>
</dbReference>
<keyword evidence="3" id="KW-1185">Reference proteome</keyword>
<evidence type="ECO:0000259" key="1">
    <source>
        <dbReference type="Pfam" id="PF13456"/>
    </source>
</evidence>
<dbReference type="PANTHER" id="PTHR47723">
    <property type="entry name" value="OS05G0353850 PROTEIN"/>
    <property type="match status" value="1"/>
</dbReference>
<dbReference type="InterPro" id="IPR044730">
    <property type="entry name" value="RNase_H-like_dom_plant"/>
</dbReference>
<accession>A0A2P6P7T7</accession>
<proteinExistence type="predicted"/>
<evidence type="ECO:0000313" key="3">
    <source>
        <dbReference type="Proteomes" id="UP000238479"/>
    </source>
</evidence>
<sequence>MSWEGWLQANLFCKAKCNAGNLWCSTFVFICWLIWKWRNNHIFESHFRKPNYPGMVISAAISEWNNAQLKSDLNRTYCLKLLNWMKPPHGTYKLNIDGSRNGHSGKIGAGGVIRCSNGLWIKGFQINLGIGEVLDAESWGLYYGLQQALKCHITHVEVETDSAILAKLISHTDVTLHPMGSLICCCKNLIRNFLCFSLKHIYRESNMVADCLAKESINHDYGIIEFDSPPTHASSAYLDDLDGATRQRRISVRHDDRPS</sequence>
<comment type="caution">
    <text evidence="2">The sequence shown here is derived from an EMBL/GenBank/DDBJ whole genome shotgun (WGS) entry which is preliminary data.</text>
</comment>
<name>A0A2P6P7T7_ROSCH</name>
<reference evidence="2 3" key="1">
    <citation type="journal article" date="2018" name="Nat. Genet.">
        <title>The Rosa genome provides new insights in the design of modern roses.</title>
        <authorList>
            <person name="Bendahmane M."/>
        </authorList>
    </citation>
    <scope>NUCLEOTIDE SEQUENCE [LARGE SCALE GENOMIC DNA]</scope>
    <source>
        <strain evidence="3">cv. Old Blush</strain>
    </source>
</reference>